<protein>
    <submittedName>
        <fullName evidence="1">Uncharacterized protein</fullName>
    </submittedName>
</protein>
<dbReference type="RefSeq" id="WP_156548547.1">
    <property type="nucleotide sequence ID" value="NZ_JABAEJ010000006.1"/>
</dbReference>
<proteinExistence type="predicted"/>
<reference evidence="1 2" key="1">
    <citation type="submission" date="2019-12" db="EMBL/GenBank/DDBJ databases">
        <title>Whole-genome sequencing of Allorhizobium vitis.</title>
        <authorList>
            <person name="Gan H.M."/>
            <person name="Szegedi E."/>
            <person name="Burr T."/>
            <person name="Savka M.A."/>
        </authorList>
    </citation>
    <scope>NUCLEOTIDE SEQUENCE [LARGE SCALE GENOMIC DNA]</scope>
    <source>
        <strain evidence="1 2">CG989</strain>
    </source>
</reference>
<organism evidence="1 2">
    <name type="scientific">Agrobacterium vitis</name>
    <name type="common">Rhizobium vitis</name>
    <dbReference type="NCBI Taxonomy" id="373"/>
    <lineage>
        <taxon>Bacteria</taxon>
        <taxon>Pseudomonadati</taxon>
        <taxon>Pseudomonadota</taxon>
        <taxon>Alphaproteobacteria</taxon>
        <taxon>Hyphomicrobiales</taxon>
        <taxon>Rhizobiaceae</taxon>
        <taxon>Rhizobium/Agrobacterium group</taxon>
        <taxon>Agrobacterium</taxon>
    </lineage>
</organism>
<comment type="caution">
    <text evidence="1">The sequence shown here is derived from an EMBL/GenBank/DDBJ whole genome shotgun (WGS) entry which is preliminary data.</text>
</comment>
<evidence type="ECO:0000313" key="1">
    <source>
        <dbReference type="EMBL" id="MUZ59306.1"/>
    </source>
</evidence>
<evidence type="ECO:0000313" key="2">
    <source>
        <dbReference type="Proteomes" id="UP000436692"/>
    </source>
</evidence>
<dbReference type="AlphaFoldDB" id="A0AAE4WE41"/>
<accession>A0AAE4WE41</accession>
<name>A0AAE4WE41_AGRVI</name>
<dbReference type="EMBL" id="WPHM01000009">
    <property type="protein sequence ID" value="MUZ59306.1"/>
    <property type="molecule type" value="Genomic_DNA"/>
</dbReference>
<gene>
    <name evidence="1" type="ORF">GOZ95_17835</name>
</gene>
<dbReference type="Proteomes" id="UP000436692">
    <property type="component" value="Unassembled WGS sequence"/>
</dbReference>
<sequence>MKTITSDEKSAAIDAWLDTDALITAAEIVSEFVVNNDPNSECRKTRRLRNEAIFSLPVLLRTVRDRLIPVETLVMNYEFAIGEPVEN</sequence>